<comment type="caution">
    <text evidence="2">The sequence shown here is derived from an EMBL/GenBank/DDBJ whole genome shotgun (WGS) entry which is preliminary data.</text>
</comment>
<sequence>MTKYHKVLVFFCGCIVLSTVLTGYYLWQYSSDREFSCQVNFVQHHSDETLNLWMHYNFNGSHGMLSMSGYAQSDPHKTFNRKISFRVTREGHVYSLHSELSIKFPDDHVSDEWLEKYEPLFFVYPDENLYIRIRKLQNGNYLFLFDSPPTYICSVPAIQEGGGVINFST</sequence>
<protein>
    <submittedName>
        <fullName evidence="2">Uncharacterized protein</fullName>
    </submittedName>
</protein>
<evidence type="ECO:0000256" key="1">
    <source>
        <dbReference type="SAM" id="Phobius"/>
    </source>
</evidence>
<keyword evidence="1" id="KW-0812">Transmembrane</keyword>
<organism evidence="2 3">
    <name type="scientific">[Pantoea] beijingensis</name>
    <dbReference type="NCBI Taxonomy" id="1324864"/>
    <lineage>
        <taxon>Bacteria</taxon>
        <taxon>Pseudomonadati</taxon>
        <taxon>Pseudomonadota</taxon>
        <taxon>Gammaproteobacteria</taxon>
        <taxon>Enterobacterales</taxon>
        <taxon>Erwiniaceae</taxon>
        <taxon>Erwinia</taxon>
    </lineage>
</organism>
<dbReference type="Proteomes" id="UP000288794">
    <property type="component" value="Unassembled WGS sequence"/>
</dbReference>
<gene>
    <name evidence="2" type="ORF">ED28_08230</name>
</gene>
<evidence type="ECO:0000313" key="2">
    <source>
        <dbReference type="EMBL" id="RWR02358.1"/>
    </source>
</evidence>
<feature type="transmembrane region" description="Helical" evidence="1">
    <location>
        <begin position="7"/>
        <end position="27"/>
    </location>
</feature>
<dbReference type="EMBL" id="JMEE01000023">
    <property type="protein sequence ID" value="RWR02358.1"/>
    <property type="molecule type" value="Genomic_DNA"/>
</dbReference>
<accession>A0A443IE81</accession>
<evidence type="ECO:0000313" key="3">
    <source>
        <dbReference type="Proteomes" id="UP000288794"/>
    </source>
</evidence>
<reference evidence="2 3" key="1">
    <citation type="submission" date="2014-04" db="EMBL/GenBank/DDBJ databases">
        <title>Draft genome sequence of Pantoea beijingensis strain LMG 27579, an emerging pathogen to Pleurotus eryngii with potential industrial application.</title>
        <authorList>
            <person name="Xu F."/>
            <person name="Liu Y."/>
            <person name="Wang S."/>
            <person name="Yin Y."/>
            <person name="Ma Y."/>
            <person name="Zhao S."/>
            <person name="Rong C."/>
        </authorList>
    </citation>
    <scope>NUCLEOTIDE SEQUENCE [LARGE SCALE GENOMIC DNA]</scope>
    <source>
        <strain evidence="2 3">LMG 27579</strain>
    </source>
</reference>
<name>A0A443IE81_9GAMM</name>
<keyword evidence="1" id="KW-1133">Transmembrane helix</keyword>
<keyword evidence="3" id="KW-1185">Reference proteome</keyword>
<keyword evidence="1" id="KW-0472">Membrane</keyword>
<dbReference type="RefSeq" id="WP_128176926.1">
    <property type="nucleotide sequence ID" value="NZ_CP071409.1"/>
</dbReference>
<proteinExistence type="predicted"/>
<dbReference type="AlphaFoldDB" id="A0A443IE81"/>